<dbReference type="Gene3D" id="3.40.50.300">
    <property type="entry name" value="P-loop containing nucleotide triphosphate hydrolases"/>
    <property type="match status" value="1"/>
</dbReference>
<evidence type="ECO:0000313" key="8">
    <source>
        <dbReference type="Proteomes" id="UP000593892"/>
    </source>
</evidence>
<dbReference type="CDD" id="cd03230">
    <property type="entry name" value="ABC_DR_subfamily_A"/>
    <property type="match status" value="1"/>
</dbReference>
<protein>
    <submittedName>
        <fullName evidence="7">ABC transporter ATP-binding protein</fullName>
    </submittedName>
</protein>
<keyword evidence="2" id="KW-0813">Transport</keyword>
<dbReference type="PROSITE" id="PS50893">
    <property type="entry name" value="ABC_TRANSPORTER_2"/>
    <property type="match status" value="1"/>
</dbReference>
<name>A0A7S7NW42_PALFE</name>
<dbReference type="EMBL" id="CP063849">
    <property type="protein sequence ID" value="QOY90890.1"/>
    <property type="molecule type" value="Genomic_DNA"/>
</dbReference>
<evidence type="ECO:0000256" key="2">
    <source>
        <dbReference type="ARBA" id="ARBA00022448"/>
    </source>
</evidence>
<accession>A0A7S7NW42</accession>
<dbReference type="PANTHER" id="PTHR42711">
    <property type="entry name" value="ABC TRANSPORTER ATP-BINDING PROTEIN"/>
    <property type="match status" value="1"/>
</dbReference>
<dbReference type="GO" id="GO:0005524">
    <property type="term" value="F:ATP binding"/>
    <property type="evidence" value="ECO:0007669"/>
    <property type="project" value="UniProtKB-KW"/>
</dbReference>
<evidence type="ECO:0000256" key="1">
    <source>
        <dbReference type="ARBA" id="ARBA00005417"/>
    </source>
</evidence>
<keyword evidence="8" id="KW-1185">Reference proteome</keyword>
<dbReference type="InterPro" id="IPR003593">
    <property type="entry name" value="AAA+_ATPase"/>
</dbReference>
<dbReference type="SMART" id="SM00382">
    <property type="entry name" value="AAA"/>
    <property type="match status" value="1"/>
</dbReference>
<proteinExistence type="inferred from homology"/>
<keyword evidence="4" id="KW-0547">Nucleotide-binding</keyword>
<dbReference type="GO" id="GO:0016887">
    <property type="term" value="F:ATP hydrolysis activity"/>
    <property type="evidence" value="ECO:0007669"/>
    <property type="project" value="InterPro"/>
</dbReference>
<gene>
    <name evidence="7" type="ORF">IRI77_13370</name>
</gene>
<feature type="domain" description="ABC transporter" evidence="6">
    <location>
        <begin position="5"/>
        <end position="237"/>
    </location>
</feature>
<dbReference type="KEGG" id="pfer:IRI77_13370"/>
<keyword evidence="5 7" id="KW-0067">ATP-binding</keyword>
<evidence type="ECO:0000256" key="5">
    <source>
        <dbReference type="ARBA" id="ARBA00022840"/>
    </source>
</evidence>
<evidence type="ECO:0000313" key="7">
    <source>
        <dbReference type="EMBL" id="QOY90890.1"/>
    </source>
</evidence>
<dbReference type="AlphaFoldDB" id="A0A7S7NW42"/>
<sequence length="252" mass="27257">MSSPIHCRQVTRRFGSLTAVNDVSLDVPAGEICSILGPNGAGKSTLIRLLCGLASPDSGSISVAGFDPAQPATRLEFRRRIGVVPENLALLPELTIEEHLRLTGPIYGLDSATARARSEELLQALALSAKRHTYARECSHGMRKKTALAIALLHNPSVLMLDEPFEGVDPASVEVIRVLLETAARRGVTILLTSHILSLVDRISSRIVLLRDGRILHNEPAGAMPHSTVEELYFQLVEQPSAPELQWLGSQG</sequence>
<dbReference type="InterPro" id="IPR027417">
    <property type="entry name" value="P-loop_NTPase"/>
</dbReference>
<dbReference type="SUPFAM" id="SSF52540">
    <property type="entry name" value="P-loop containing nucleoside triphosphate hydrolases"/>
    <property type="match status" value="1"/>
</dbReference>
<dbReference type="InterPro" id="IPR003439">
    <property type="entry name" value="ABC_transporter-like_ATP-bd"/>
</dbReference>
<dbReference type="Pfam" id="PF00005">
    <property type="entry name" value="ABC_tran"/>
    <property type="match status" value="1"/>
</dbReference>
<keyword evidence="3" id="KW-0536">Nodulation</keyword>
<dbReference type="RefSeq" id="WP_194452547.1">
    <property type="nucleotide sequence ID" value="NZ_CP063849.1"/>
</dbReference>
<organism evidence="7 8">
    <name type="scientific">Paludibaculum fermentans</name>
    <dbReference type="NCBI Taxonomy" id="1473598"/>
    <lineage>
        <taxon>Bacteria</taxon>
        <taxon>Pseudomonadati</taxon>
        <taxon>Acidobacteriota</taxon>
        <taxon>Terriglobia</taxon>
        <taxon>Bryobacterales</taxon>
        <taxon>Bryobacteraceae</taxon>
        <taxon>Paludibaculum</taxon>
    </lineage>
</organism>
<dbReference type="InterPro" id="IPR050763">
    <property type="entry name" value="ABC_transporter_ATP-binding"/>
</dbReference>
<evidence type="ECO:0000259" key="6">
    <source>
        <dbReference type="PROSITE" id="PS50893"/>
    </source>
</evidence>
<reference evidence="7 8" key="1">
    <citation type="submission" date="2020-10" db="EMBL/GenBank/DDBJ databases">
        <title>Complete genome sequence of Paludibaculum fermentans P105T, a facultatively anaerobic acidobacterium capable of dissimilatory Fe(III) reduction.</title>
        <authorList>
            <person name="Dedysh S.N."/>
            <person name="Beletsky A.V."/>
            <person name="Kulichevskaya I.S."/>
            <person name="Mardanov A.V."/>
            <person name="Ravin N.V."/>
        </authorList>
    </citation>
    <scope>NUCLEOTIDE SEQUENCE [LARGE SCALE GENOMIC DNA]</scope>
    <source>
        <strain evidence="7 8">P105</strain>
    </source>
</reference>
<evidence type="ECO:0000256" key="4">
    <source>
        <dbReference type="ARBA" id="ARBA00022741"/>
    </source>
</evidence>
<dbReference type="PANTHER" id="PTHR42711:SF5">
    <property type="entry name" value="ABC TRANSPORTER ATP-BINDING PROTEIN NATA"/>
    <property type="match status" value="1"/>
</dbReference>
<comment type="similarity">
    <text evidence="1">Belongs to the ABC transporter superfamily.</text>
</comment>
<evidence type="ECO:0000256" key="3">
    <source>
        <dbReference type="ARBA" id="ARBA00022458"/>
    </source>
</evidence>
<dbReference type="Proteomes" id="UP000593892">
    <property type="component" value="Chromosome"/>
</dbReference>